<dbReference type="PROSITE" id="PS50943">
    <property type="entry name" value="HTH_CROC1"/>
    <property type="match status" value="1"/>
</dbReference>
<comment type="caution">
    <text evidence="2">The sequence shown here is derived from an EMBL/GenBank/DDBJ whole genome shotgun (WGS) entry which is preliminary data.</text>
</comment>
<dbReference type="InterPro" id="IPR001387">
    <property type="entry name" value="Cro/C1-type_HTH"/>
</dbReference>
<sequence length="79" mass="9328">MLLKVLRNQKHLTQAEIARKLKISVRQYQRIEHGDSFPKKDAMDALEDLFGVPHRVYLAKSMEDVPDFLKCFLSQLYHK</sequence>
<organism evidence="2 3">
    <name type="scientific">Pontibacillus litoralis JSM 072002</name>
    <dbReference type="NCBI Taxonomy" id="1385512"/>
    <lineage>
        <taxon>Bacteria</taxon>
        <taxon>Bacillati</taxon>
        <taxon>Bacillota</taxon>
        <taxon>Bacilli</taxon>
        <taxon>Bacillales</taxon>
        <taxon>Bacillaceae</taxon>
        <taxon>Pontibacillus</taxon>
    </lineage>
</organism>
<dbReference type="Pfam" id="PF01381">
    <property type="entry name" value="HTH_3"/>
    <property type="match status" value="1"/>
</dbReference>
<dbReference type="AlphaFoldDB" id="A0A0A5G288"/>
<keyword evidence="3" id="KW-1185">Reference proteome</keyword>
<feature type="domain" description="HTH cro/C1-type" evidence="1">
    <location>
        <begin position="3"/>
        <end position="58"/>
    </location>
</feature>
<dbReference type="CDD" id="cd00093">
    <property type="entry name" value="HTH_XRE"/>
    <property type="match status" value="1"/>
</dbReference>
<evidence type="ECO:0000259" key="1">
    <source>
        <dbReference type="PROSITE" id="PS50943"/>
    </source>
</evidence>
<dbReference type="Gene3D" id="1.10.260.40">
    <property type="entry name" value="lambda repressor-like DNA-binding domains"/>
    <property type="match status" value="1"/>
</dbReference>
<gene>
    <name evidence="2" type="ORF">N784_09875</name>
</gene>
<evidence type="ECO:0000313" key="2">
    <source>
        <dbReference type="EMBL" id="KGX85195.1"/>
    </source>
</evidence>
<reference evidence="2 3" key="1">
    <citation type="submission" date="2013-08" db="EMBL/GenBank/DDBJ databases">
        <authorList>
            <person name="Huang J."/>
            <person name="Wang G."/>
        </authorList>
    </citation>
    <scope>NUCLEOTIDE SEQUENCE [LARGE SCALE GENOMIC DNA]</scope>
    <source>
        <strain evidence="2 3">JSM 072002</strain>
    </source>
</reference>
<dbReference type="SMART" id="SM00530">
    <property type="entry name" value="HTH_XRE"/>
    <property type="match status" value="1"/>
</dbReference>
<dbReference type="OrthoDB" id="2628559at2"/>
<name>A0A0A5G288_9BACI</name>
<dbReference type="GO" id="GO:0003677">
    <property type="term" value="F:DNA binding"/>
    <property type="evidence" value="ECO:0007669"/>
    <property type="project" value="InterPro"/>
</dbReference>
<dbReference type="SUPFAM" id="SSF47413">
    <property type="entry name" value="lambda repressor-like DNA-binding domains"/>
    <property type="match status" value="1"/>
</dbReference>
<proteinExistence type="predicted"/>
<dbReference type="RefSeq" id="WP_036835695.1">
    <property type="nucleotide sequence ID" value="NZ_AVPG01000025.1"/>
</dbReference>
<dbReference type="InterPro" id="IPR010982">
    <property type="entry name" value="Lambda_DNA-bd_dom_sf"/>
</dbReference>
<dbReference type="STRING" id="1385512.N784_09875"/>
<dbReference type="eggNOG" id="ENOG502ZK9E">
    <property type="taxonomic scope" value="Bacteria"/>
</dbReference>
<protein>
    <recommendedName>
        <fullName evidence="1">HTH cro/C1-type domain-containing protein</fullName>
    </recommendedName>
</protein>
<accession>A0A0A5G288</accession>
<dbReference type="EMBL" id="AVPG01000025">
    <property type="protein sequence ID" value="KGX85195.1"/>
    <property type="molecule type" value="Genomic_DNA"/>
</dbReference>
<evidence type="ECO:0000313" key="3">
    <source>
        <dbReference type="Proteomes" id="UP000030401"/>
    </source>
</evidence>
<dbReference type="Proteomes" id="UP000030401">
    <property type="component" value="Unassembled WGS sequence"/>
</dbReference>